<keyword evidence="1" id="KW-0812">Transmembrane</keyword>
<evidence type="ECO:0000256" key="1">
    <source>
        <dbReference type="SAM" id="Phobius"/>
    </source>
</evidence>
<gene>
    <name evidence="3" type="ORF">QOZ99_000738</name>
</gene>
<keyword evidence="1" id="KW-0472">Membrane</keyword>
<dbReference type="Pfam" id="PF11127">
    <property type="entry name" value="YgaP-like_TM"/>
    <property type="match status" value="1"/>
</dbReference>
<organism evidence="3 4">
    <name type="scientific">Ancylobacter amanitiformis</name>
    <dbReference type="NCBI Taxonomy" id="217069"/>
    <lineage>
        <taxon>Bacteria</taxon>
        <taxon>Pseudomonadati</taxon>
        <taxon>Pseudomonadota</taxon>
        <taxon>Alphaproteobacteria</taxon>
        <taxon>Hyphomicrobiales</taxon>
        <taxon>Xanthobacteraceae</taxon>
        <taxon>Ancylobacter</taxon>
    </lineage>
</organism>
<reference evidence="3 4" key="1">
    <citation type="submission" date="2023-07" db="EMBL/GenBank/DDBJ databases">
        <title>Genomic Encyclopedia of Type Strains, Phase IV (KMG-IV): sequencing the most valuable type-strain genomes for metagenomic binning, comparative biology and taxonomic classification.</title>
        <authorList>
            <person name="Goeker M."/>
        </authorList>
    </citation>
    <scope>NUCLEOTIDE SEQUENCE [LARGE SCALE GENOMIC DNA]</scope>
    <source>
        <strain evidence="3 4">DSM 15561</strain>
    </source>
</reference>
<name>A0ABU0LMC7_9HYPH</name>
<dbReference type="Proteomes" id="UP001235094">
    <property type="component" value="Unassembled WGS sequence"/>
</dbReference>
<feature type="transmembrane region" description="Helical" evidence="1">
    <location>
        <begin position="33"/>
        <end position="56"/>
    </location>
</feature>
<feature type="transmembrane region" description="Helical" evidence="1">
    <location>
        <begin position="12"/>
        <end position="27"/>
    </location>
</feature>
<dbReference type="InterPro" id="IPR021309">
    <property type="entry name" value="YgaP-like_TM"/>
</dbReference>
<dbReference type="EMBL" id="JAUSVR010000002">
    <property type="protein sequence ID" value="MDQ0509857.1"/>
    <property type="molecule type" value="Genomic_DNA"/>
</dbReference>
<comment type="caution">
    <text evidence="3">The sequence shown here is derived from an EMBL/GenBank/DDBJ whole genome shotgun (WGS) entry which is preliminary data.</text>
</comment>
<evidence type="ECO:0000313" key="4">
    <source>
        <dbReference type="Proteomes" id="UP001235094"/>
    </source>
</evidence>
<dbReference type="RefSeq" id="WP_306888571.1">
    <property type="nucleotide sequence ID" value="NZ_JAUSVR010000002.1"/>
</dbReference>
<accession>A0ABU0LMC7</accession>
<evidence type="ECO:0000259" key="2">
    <source>
        <dbReference type="Pfam" id="PF11127"/>
    </source>
</evidence>
<keyword evidence="4" id="KW-1185">Reference proteome</keyword>
<evidence type="ECO:0000313" key="3">
    <source>
        <dbReference type="EMBL" id="MDQ0509857.1"/>
    </source>
</evidence>
<proteinExistence type="predicted"/>
<feature type="domain" description="Inner membrane protein YgaP-like transmembrane" evidence="2">
    <location>
        <begin position="1"/>
        <end position="63"/>
    </location>
</feature>
<sequence length="72" mass="7649">MNHNIGRTDRALRVVVGLALLSLLVVVEGDLRWLGLIGLVPLLTALVGNCPLYSILGVSSCPRGAGKLDRRS</sequence>
<protein>
    <recommendedName>
        <fullName evidence="2">Inner membrane protein YgaP-like transmembrane domain-containing protein</fullName>
    </recommendedName>
</protein>
<keyword evidence="1" id="KW-1133">Transmembrane helix</keyword>